<evidence type="ECO:0008006" key="4">
    <source>
        <dbReference type="Google" id="ProtNLM"/>
    </source>
</evidence>
<keyword evidence="3" id="KW-1185">Reference proteome</keyword>
<dbReference type="GO" id="GO:0007098">
    <property type="term" value="P:centrosome cycle"/>
    <property type="evidence" value="ECO:0007669"/>
    <property type="project" value="TreeGrafter"/>
</dbReference>
<dbReference type="InterPro" id="IPR029131">
    <property type="entry name" value="HAUS5"/>
</dbReference>
<evidence type="ECO:0000256" key="1">
    <source>
        <dbReference type="SAM" id="Coils"/>
    </source>
</evidence>
<feature type="coiled-coil region" evidence="1">
    <location>
        <begin position="166"/>
        <end position="197"/>
    </location>
</feature>
<dbReference type="PANTHER" id="PTHR28588">
    <property type="entry name" value="HAUS AUGMIN-LIKE COMPLEX SUBUNIT 5"/>
    <property type="match status" value="1"/>
</dbReference>
<dbReference type="Proteomes" id="UP001283361">
    <property type="component" value="Unassembled WGS sequence"/>
</dbReference>
<accession>A0AAE0XRH7</accession>
<feature type="coiled-coil region" evidence="1">
    <location>
        <begin position="100"/>
        <end position="134"/>
    </location>
</feature>
<dbReference type="EMBL" id="JAWDGP010007748">
    <property type="protein sequence ID" value="KAK3706259.1"/>
    <property type="molecule type" value="Genomic_DNA"/>
</dbReference>
<proteinExistence type="predicted"/>
<reference evidence="2" key="1">
    <citation type="journal article" date="2023" name="G3 (Bethesda)">
        <title>A reference genome for the long-term kleptoplast-retaining sea slug Elysia crispata morphotype clarki.</title>
        <authorList>
            <person name="Eastman K.E."/>
            <person name="Pendleton A.L."/>
            <person name="Shaikh M.A."/>
            <person name="Suttiyut T."/>
            <person name="Ogas R."/>
            <person name="Tomko P."/>
            <person name="Gavelis G."/>
            <person name="Widhalm J.R."/>
            <person name="Wisecaver J.H."/>
        </authorList>
    </citation>
    <scope>NUCLEOTIDE SEQUENCE</scope>
    <source>
        <strain evidence="2">ECLA1</strain>
    </source>
</reference>
<comment type="caution">
    <text evidence="2">The sequence shown here is derived from an EMBL/GenBank/DDBJ whole genome shotgun (WGS) entry which is preliminary data.</text>
</comment>
<gene>
    <name evidence="2" type="ORF">RRG08_056476</name>
</gene>
<dbReference type="Pfam" id="PF14817">
    <property type="entry name" value="HAUS5"/>
    <property type="match status" value="1"/>
</dbReference>
<evidence type="ECO:0000313" key="2">
    <source>
        <dbReference type="EMBL" id="KAK3706259.1"/>
    </source>
</evidence>
<evidence type="ECO:0000313" key="3">
    <source>
        <dbReference type="Proteomes" id="UP001283361"/>
    </source>
</evidence>
<dbReference type="GO" id="GO:0005813">
    <property type="term" value="C:centrosome"/>
    <property type="evidence" value="ECO:0007669"/>
    <property type="project" value="TreeGrafter"/>
</dbReference>
<keyword evidence="1" id="KW-0175">Coiled coil</keyword>
<dbReference type="GO" id="GO:0051225">
    <property type="term" value="P:spindle assembly"/>
    <property type="evidence" value="ECO:0007669"/>
    <property type="project" value="InterPro"/>
</dbReference>
<feature type="coiled-coil region" evidence="1">
    <location>
        <begin position="393"/>
        <end position="420"/>
    </location>
</feature>
<organism evidence="2 3">
    <name type="scientific">Elysia crispata</name>
    <name type="common">lettuce slug</name>
    <dbReference type="NCBI Taxonomy" id="231223"/>
    <lineage>
        <taxon>Eukaryota</taxon>
        <taxon>Metazoa</taxon>
        <taxon>Spiralia</taxon>
        <taxon>Lophotrochozoa</taxon>
        <taxon>Mollusca</taxon>
        <taxon>Gastropoda</taxon>
        <taxon>Heterobranchia</taxon>
        <taxon>Euthyneura</taxon>
        <taxon>Panpulmonata</taxon>
        <taxon>Sacoglossa</taxon>
        <taxon>Placobranchoidea</taxon>
        <taxon>Plakobranchidae</taxon>
        <taxon>Elysia</taxon>
    </lineage>
</organism>
<dbReference type="AlphaFoldDB" id="A0AAE0XRH7"/>
<name>A0AAE0XRH7_9GAST</name>
<sequence length="684" mass="77689">MASTEKSKMENLYGTLLKWATDEMKFHASAQNTQSGFKLPSEEDFKFLCSGPLVDIWKYVTQHVKSVQNAKLIKGNVELKRGLQVAGPQSVTSEDERERRQLLNQQKSRILRELQQAKAEVVQLKRELGHASEELAGTELAYQSVSQRVRDLHHQASLLHVVQACAAETEARYEEYANRLDKCVEEMTNKKENSQENFVSGSLEEEDEELETESCHMVRQACENISNLINCTLDSDIDEAELESRKSDAIDRVERAAAINSTQSLLRALAVNADHGAKVLRQKTSSLDISKDAQEISFSYDPGEGLRDLSSPPSATDTVRKLLLTSSEQHVFRWFKEQEHKNEEWKLSSRQTETLEEINKLLNKVIGDHPSHLSAAKSYVTSRVQRAEERAVAPCLRKEAARLVERIAEAQEKREELLLKYSKIQDFQKLVGKKQASISQLAKLNAAAPERLKSRRQQVWDYLESRSLMTHLTEVQTLPTHLKGALISELDTFMGLLLPCFLTLPIDSHTRMCALDLSLSPTIYALAQEKIQTYSDICKALEFPAHKSAECLHLHVLSLHTSQRQLVAAQKQREYTATAALRAAGKMGDLNDYIGLRRIAEQHDEAQKAKLLPPLKEGMALVQKHASEVDLLRKTVTTWWDQPAQWTTPWVKNGDMTFDQWMQRWRMAMTQVHSKLMARKGGQQ</sequence>
<dbReference type="PANTHER" id="PTHR28588:SF1">
    <property type="entry name" value="HAUS AUGMIN-LIKE COMPLEX SUBUNIT 5"/>
    <property type="match status" value="1"/>
</dbReference>
<dbReference type="GO" id="GO:0070652">
    <property type="term" value="C:HAUS complex"/>
    <property type="evidence" value="ECO:0007669"/>
    <property type="project" value="InterPro"/>
</dbReference>
<protein>
    <recommendedName>
        <fullName evidence="4">HAUS augmin-like complex subunit 5</fullName>
    </recommendedName>
</protein>